<protein>
    <submittedName>
        <fullName evidence="1">Uncharacterized protein</fullName>
    </submittedName>
</protein>
<feature type="non-terminal residue" evidence="1">
    <location>
        <position position="1"/>
    </location>
</feature>
<reference evidence="1" key="1">
    <citation type="journal article" date="2014" name="Front. Microbiol.">
        <title>High frequency of phylogenetically diverse reductive dehalogenase-homologous genes in deep subseafloor sedimentary metagenomes.</title>
        <authorList>
            <person name="Kawai M."/>
            <person name="Futagami T."/>
            <person name="Toyoda A."/>
            <person name="Takaki Y."/>
            <person name="Nishi S."/>
            <person name="Hori S."/>
            <person name="Arai W."/>
            <person name="Tsubouchi T."/>
            <person name="Morono Y."/>
            <person name="Uchiyama I."/>
            <person name="Ito T."/>
            <person name="Fujiyama A."/>
            <person name="Inagaki F."/>
            <person name="Takami H."/>
        </authorList>
    </citation>
    <scope>NUCLEOTIDE SEQUENCE</scope>
    <source>
        <strain evidence="1">Expedition CK06-06</strain>
    </source>
</reference>
<name>X1EUI2_9ZZZZ</name>
<gene>
    <name evidence="1" type="ORF">S01H4_52392</name>
</gene>
<dbReference type="AlphaFoldDB" id="X1EUI2"/>
<accession>X1EUI2</accession>
<proteinExistence type="predicted"/>
<dbReference type="EMBL" id="BART01029928">
    <property type="protein sequence ID" value="GAH12298.1"/>
    <property type="molecule type" value="Genomic_DNA"/>
</dbReference>
<organism evidence="1">
    <name type="scientific">marine sediment metagenome</name>
    <dbReference type="NCBI Taxonomy" id="412755"/>
    <lineage>
        <taxon>unclassified sequences</taxon>
        <taxon>metagenomes</taxon>
        <taxon>ecological metagenomes</taxon>
    </lineage>
</organism>
<comment type="caution">
    <text evidence="1">The sequence shown here is derived from an EMBL/GenBank/DDBJ whole genome shotgun (WGS) entry which is preliminary data.</text>
</comment>
<evidence type="ECO:0000313" key="1">
    <source>
        <dbReference type="EMBL" id="GAH12298.1"/>
    </source>
</evidence>
<sequence length="57" mass="7002">HLACENCRLKERAKRKAMKQIERRGKKFIKVRKWHKSFMRGGIKVKGHYRFVEVEKF</sequence>